<protein>
    <submittedName>
        <fullName evidence="1">Uncharacterized protein</fullName>
    </submittedName>
</protein>
<sequence>MGVEERFPVKAERQRSNIRTNPYISLATFIAILPMKLEKVLMNNSTNKGVFYHCKTCGNPQARHTTENFFEDPKNKEAKASLKRRNKKKWVDYKKKKTTIESSDRSKSDYLKRGTSDDDEPSSFAGVAIDAKSSFWISDSIILTSSFDSKLVSLIDSTRWIFDTGADRYICKDLDSFDTYLAQDSVTSCCPGIIPALAFLCLYNNSLSDAA</sequence>
<proteinExistence type="predicted"/>
<evidence type="ECO:0000313" key="2">
    <source>
        <dbReference type="Proteomes" id="UP000237438"/>
    </source>
</evidence>
<keyword evidence="2" id="KW-1185">Reference proteome</keyword>
<gene>
    <name evidence="1" type="ORF">EPUL_006364</name>
</gene>
<dbReference type="EMBL" id="PEDP01003879">
    <property type="protein sequence ID" value="POS82166.1"/>
    <property type="molecule type" value="Genomic_DNA"/>
</dbReference>
<organism evidence="1 2">
    <name type="scientific">Erysiphe pulchra</name>
    <dbReference type="NCBI Taxonomy" id="225359"/>
    <lineage>
        <taxon>Eukaryota</taxon>
        <taxon>Fungi</taxon>
        <taxon>Dikarya</taxon>
        <taxon>Ascomycota</taxon>
        <taxon>Pezizomycotina</taxon>
        <taxon>Leotiomycetes</taxon>
        <taxon>Erysiphales</taxon>
        <taxon>Erysiphaceae</taxon>
        <taxon>Erysiphe</taxon>
    </lineage>
</organism>
<reference evidence="1 2" key="1">
    <citation type="submission" date="2017-10" db="EMBL/GenBank/DDBJ databases">
        <title>Development of genomic resources for the powdery mildew, Erysiphe pulchra.</title>
        <authorList>
            <person name="Wadl P.A."/>
            <person name="Mack B.M."/>
            <person name="Moore G."/>
            <person name="Beltz S.B."/>
        </authorList>
    </citation>
    <scope>NUCLEOTIDE SEQUENCE [LARGE SCALE GENOMIC DNA]</scope>
    <source>
        <strain evidence="1">Cflorida</strain>
    </source>
</reference>
<accession>A0A2S4PJD9</accession>
<comment type="caution">
    <text evidence="1">The sequence shown here is derived from an EMBL/GenBank/DDBJ whole genome shotgun (WGS) entry which is preliminary data.</text>
</comment>
<dbReference type="AlphaFoldDB" id="A0A2S4PJD9"/>
<name>A0A2S4PJD9_9PEZI</name>
<dbReference type="Proteomes" id="UP000237438">
    <property type="component" value="Unassembled WGS sequence"/>
</dbReference>
<evidence type="ECO:0000313" key="1">
    <source>
        <dbReference type="EMBL" id="POS82166.1"/>
    </source>
</evidence>